<dbReference type="EMBL" id="ABYK01000017">
    <property type="protein sequence ID" value="EDZ94636.1"/>
    <property type="molecule type" value="Genomic_DNA"/>
</dbReference>
<gene>
    <name evidence="2" type="ORF">AmaxDRAFT_2672</name>
</gene>
<dbReference type="CDD" id="cd02440">
    <property type="entry name" value="AdoMet_MTases"/>
    <property type="match status" value="1"/>
</dbReference>
<feature type="repeat" description="TPR" evidence="1">
    <location>
        <begin position="52"/>
        <end position="85"/>
    </location>
</feature>
<dbReference type="PROSITE" id="PS50005">
    <property type="entry name" value="TPR"/>
    <property type="match status" value="1"/>
</dbReference>
<comment type="caution">
    <text evidence="2">The sequence shown here is derived from an EMBL/GenBank/DDBJ whole genome shotgun (WGS) entry which is preliminary data.</text>
</comment>
<protein>
    <submittedName>
        <fullName evidence="2">Tetratricopeptide TPR_2 repeat protein</fullName>
    </submittedName>
</protein>
<dbReference type="InterPro" id="IPR019734">
    <property type="entry name" value="TPR_rpt"/>
</dbReference>
<dbReference type="Gene3D" id="1.25.40.10">
    <property type="entry name" value="Tetratricopeptide repeat domain"/>
    <property type="match status" value="1"/>
</dbReference>
<name>B5W1M6_LIMMA</name>
<dbReference type="InterPro" id="IPR029063">
    <property type="entry name" value="SAM-dependent_MTases_sf"/>
</dbReference>
<reference evidence="2 3" key="1">
    <citation type="journal article" date="2011" name="Appl. Environ. Microbiol.">
        <title>Contribution of a Sodium Ion Gradient to Energy Conservation during Fermentation in the Cyanobacterium Arthrospira (Spirulina) maxima CS-328.</title>
        <authorList>
            <person name="Carrieri D."/>
            <person name="Ananyev G."/>
            <person name="Lenz O."/>
            <person name="Bryant D.A."/>
            <person name="Dismukes G.C."/>
        </authorList>
    </citation>
    <scope>NUCLEOTIDE SEQUENCE [LARGE SCALE GENOMIC DNA]</scope>
    <source>
        <strain evidence="2 3">CS-328</strain>
    </source>
</reference>
<keyword evidence="3" id="KW-1185">Reference proteome</keyword>
<dbReference type="Gene3D" id="3.40.50.150">
    <property type="entry name" value="Vaccinia Virus protein VP39"/>
    <property type="match status" value="1"/>
</dbReference>
<keyword evidence="1" id="KW-0802">TPR repeat</keyword>
<organism evidence="2 3">
    <name type="scientific">Limnospira maxima CS-328</name>
    <dbReference type="NCBI Taxonomy" id="513049"/>
    <lineage>
        <taxon>Bacteria</taxon>
        <taxon>Bacillati</taxon>
        <taxon>Cyanobacteriota</taxon>
        <taxon>Cyanophyceae</taxon>
        <taxon>Oscillatoriophycideae</taxon>
        <taxon>Oscillatoriales</taxon>
        <taxon>Sirenicapillariaceae</taxon>
        <taxon>Limnospira</taxon>
    </lineage>
</organism>
<proteinExistence type="predicted"/>
<evidence type="ECO:0000313" key="2">
    <source>
        <dbReference type="EMBL" id="EDZ94636.1"/>
    </source>
</evidence>
<dbReference type="SMART" id="SM00028">
    <property type="entry name" value="TPR"/>
    <property type="match status" value="2"/>
</dbReference>
<dbReference type="SUPFAM" id="SSF48452">
    <property type="entry name" value="TPR-like"/>
    <property type="match status" value="1"/>
</dbReference>
<accession>B5W1M6</accession>
<evidence type="ECO:0000256" key="1">
    <source>
        <dbReference type="PROSITE-ProRule" id="PRU00339"/>
    </source>
</evidence>
<dbReference type="RefSeq" id="WP_006669333.1">
    <property type="nucleotide sequence ID" value="NZ_ABYK01000017.1"/>
</dbReference>
<dbReference type="Proteomes" id="UP000004061">
    <property type="component" value="Unassembled WGS sequence"/>
</dbReference>
<dbReference type="AlphaFoldDB" id="B5W1M6"/>
<dbReference type="InterPro" id="IPR011990">
    <property type="entry name" value="TPR-like_helical_dom_sf"/>
</dbReference>
<dbReference type="SUPFAM" id="SSF53335">
    <property type="entry name" value="S-adenosyl-L-methionine-dependent methyltransferases"/>
    <property type="match status" value="1"/>
</dbReference>
<sequence length="346" mass="39484">MRNLAHLDIDRPPTAVAVSQLNARAKADLAAGKLESAIAICHEAIKLQPDCFQTYCILGGVLQAGNQTEKAIRAYEQALELQPQAIEVYLSLEELYRQQGHRDRSDRCRQQIRELETRRHLIDGATQPNLNYLETSGWVQSLKLLEPVNGARQPIPWYNYPAIEFVENHLKPNFNVFEYGSGYSTQWYAERVARVIAVESDPSWYEKLRDRLTANTSIVLIEDEEKYAAKILDYPDCSFDIVVVDGINRNQCAMHSISKLKPTGFIIFDNTDRYIYDRGIKYLMNGGFKRIDFFGLVPTQTYKTCTSIFFRDDSFLKNAPLPSARSSCLGISLGYAEAHNRQYDSM</sequence>
<evidence type="ECO:0000313" key="3">
    <source>
        <dbReference type="Proteomes" id="UP000004061"/>
    </source>
</evidence>
<dbReference type="Pfam" id="PF13181">
    <property type="entry name" value="TPR_8"/>
    <property type="match status" value="1"/>
</dbReference>